<dbReference type="InterPro" id="IPR025711">
    <property type="entry name" value="PepSY"/>
</dbReference>
<evidence type="ECO:0000256" key="1">
    <source>
        <dbReference type="SAM" id="MobiDB-lite"/>
    </source>
</evidence>
<evidence type="ECO:0000313" key="4">
    <source>
        <dbReference type="Proteomes" id="UP000737402"/>
    </source>
</evidence>
<organism evidence="3 4">
    <name type="scientific">Sutcliffiella tianshenii</name>
    <dbReference type="NCBI Taxonomy" id="1463404"/>
    <lineage>
        <taxon>Bacteria</taxon>
        <taxon>Bacillati</taxon>
        <taxon>Bacillota</taxon>
        <taxon>Bacilli</taxon>
        <taxon>Bacillales</taxon>
        <taxon>Bacillaceae</taxon>
        <taxon>Sutcliffiella</taxon>
    </lineage>
</organism>
<feature type="domain" description="PepSY" evidence="2">
    <location>
        <begin position="128"/>
        <end position="190"/>
    </location>
</feature>
<sequence length="194" mass="21716">MKIFTAVMAGAVLIGGVSVGAEVLKKDNKEQNLQQVENAETNQKGITLDEASEIALAKVKNGVITEAEKDRENGRYVYEIEVEDGQFEYDFKISEENGEILKEKKENRDDDSNRQKDASTEDKDVTLITLEKAEEVALQEVKGTVESVELDRENGSHVYEIEIDTGKENGDDDEDVTVYVDAVTGKMLYVEWDD</sequence>
<dbReference type="EMBL" id="JAFBED010000009">
    <property type="protein sequence ID" value="MBM7621642.1"/>
    <property type="molecule type" value="Genomic_DNA"/>
</dbReference>
<dbReference type="Proteomes" id="UP000737402">
    <property type="component" value="Unassembled WGS sequence"/>
</dbReference>
<feature type="region of interest" description="Disordered" evidence="1">
    <location>
        <begin position="99"/>
        <end position="122"/>
    </location>
</feature>
<proteinExistence type="predicted"/>
<gene>
    <name evidence="3" type="ORF">JOC95_003531</name>
</gene>
<dbReference type="RefSeq" id="WP_204418422.1">
    <property type="nucleotide sequence ID" value="NZ_JAFBED010000009.1"/>
</dbReference>
<dbReference type="Gene3D" id="3.10.450.40">
    <property type="match status" value="2"/>
</dbReference>
<accession>A0ABS2P3V0</accession>
<dbReference type="Pfam" id="PF03413">
    <property type="entry name" value="PepSY"/>
    <property type="match status" value="2"/>
</dbReference>
<feature type="domain" description="PepSY" evidence="2">
    <location>
        <begin position="46"/>
        <end position="103"/>
    </location>
</feature>
<evidence type="ECO:0000313" key="3">
    <source>
        <dbReference type="EMBL" id="MBM7621642.1"/>
    </source>
</evidence>
<keyword evidence="4" id="KW-1185">Reference proteome</keyword>
<protein>
    <submittedName>
        <fullName evidence="3">Membrane protein YkoI</fullName>
    </submittedName>
</protein>
<reference evidence="3 4" key="1">
    <citation type="submission" date="2021-01" db="EMBL/GenBank/DDBJ databases">
        <title>Genomic Encyclopedia of Type Strains, Phase IV (KMG-IV): sequencing the most valuable type-strain genomes for metagenomic binning, comparative biology and taxonomic classification.</title>
        <authorList>
            <person name="Goeker M."/>
        </authorList>
    </citation>
    <scope>NUCLEOTIDE SEQUENCE [LARGE SCALE GENOMIC DNA]</scope>
    <source>
        <strain evidence="3 4">DSM 25879</strain>
    </source>
</reference>
<comment type="caution">
    <text evidence="3">The sequence shown here is derived from an EMBL/GenBank/DDBJ whole genome shotgun (WGS) entry which is preliminary data.</text>
</comment>
<evidence type="ECO:0000259" key="2">
    <source>
        <dbReference type="Pfam" id="PF03413"/>
    </source>
</evidence>
<name>A0ABS2P3V0_9BACI</name>